<feature type="compositionally biased region" description="Basic and acidic residues" evidence="2">
    <location>
        <begin position="20"/>
        <end position="35"/>
    </location>
</feature>
<name>A0A1E7EZP2_9STRA</name>
<dbReference type="EMBL" id="KV784369">
    <property type="protein sequence ID" value="OEU11013.1"/>
    <property type="molecule type" value="Genomic_DNA"/>
</dbReference>
<keyword evidence="1" id="KW-0175">Coiled coil</keyword>
<dbReference type="InParanoid" id="A0A1E7EZP2"/>
<keyword evidence="4" id="KW-1185">Reference proteome</keyword>
<organism evidence="3 4">
    <name type="scientific">Fragilariopsis cylindrus CCMP1102</name>
    <dbReference type="NCBI Taxonomy" id="635003"/>
    <lineage>
        <taxon>Eukaryota</taxon>
        <taxon>Sar</taxon>
        <taxon>Stramenopiles</taxon>
        <taxon>Ochrophyta</taxon>
        <taxon>Bacillariophyta</taxon>
        <taxon>Bacillariophyceae</taxon>
        <taxon>Bacillariophycidae</taxon>
        <taxon>Bacillariales</taxon>
        <taxon>Bacillariaceae</taxon>
        <taxon>Fragilariopsis</taxon>
    </lineage>
</organism>
<evidence type="ECO:0000313" key="4">
    <source>
        <dbReference type="Proteomes" id="UP000095751"/>
    </source>
</evidence>
<feature type="coiled-coil region" evidence="1">
    <location>
        <begin position="202"/>
        <end position="229"/>
    </location>
</feature>
<dbReference type="AlphaFoldDB" id="A0A1E7EZP2"/>
<feature type="compositionally biased region" description="Basic and acidic residues" evidence="2">
    <location>
        <begin position="127"/>
        <end position="139"/>
    </location>
</feature>
<dbReference type="KEGG" id="fcy:FRACYDRAFT_246115"/>
<evidence type="ECO:0000256" key="2">
    <source>
        <dbReference type="SAM" id="MobiDB-lite"/>
    </source>
</evidence>
<accession>A0A1E7EZP2</accession>
<feature type="compositionally biased region" description="Acidic residues" evidence="2">
    <location>
        <begin position="85"/>
        <end position="94"/>
    </location>
</feature>
<feature type="region of interest" description="Disordered" evidence="2">
    <location>
        <begin position="18"/>
        <end position="41"/>
    </location>
</feature>
<protein>
    <submittedName>
        <fullName evidence="3">Uncharacterized protein</fullName>
    </submittedName>
</protein>
<sequence length="308" mass="34761">MSLFSRATAAMFSFVGGGRSCEKKEEEEEIEKKNDDDNDNDEYYDCCLLSATIDKNGSEEFAPAVAPEVSVTTSSSFSSSRRSDNEEEEEEFDPDVPITKKKKRSLKSTGFDYCGRPSGDDGDDGGDDPHLEFFRKVLDSSKNGTTAPATAVPCNAPAPASTTIMSPSEERERVLHISMKIIEKEFQLLNRKAQYFQQNYLLQQQEEISKNQNKQLKDDEIEIKKKKDDDDGPNNATATATTTTTTTKISNCQGREDILHVSFQLIQKQIQLLKERAQFFNSILLQEYTYKQTFQKEIEDTIITGMNE</sequence>
<reference evidence="3 4" key="1">
    <citation type="submission" date="2016-09" db="EMBL/GenBank/DDBJ databases">
        <title>Extensive genetic diversity and differential bi-allelic expression allows diatom success in the polar Southern Ocean.</title>
        <authorList>
            <consortium name="DOE Joint Genome Institute"/>
            <person name="Mock T."/>
            <person name="Otillar R.P."/>
            <person name="Strauss J."/>
            <person name="Dupont C."/>
            <person name="Frickenhaus S."/>
            <person name="Maumus F."/>
            <person name="Mcmullan M."/>
            <person name="Sanges R."/>
            <person name="Schmutz J."/>
            <person name="Toseland A."/>
            <person name="Valas R."/>
            <person name="Veluchamy A."/>
            <person name="Ward B.J."/>
            <person name="Allen A."/>
            <person name="Barry K."/>
            <person name="Falciatore A."/>
            <person name="Ferrante M."/>
            <person name="Fortunato A.E."/>
            <person name="Gloeckner G."/>
            <person name="Gruber A."/>
            <person name="Hipkin R."/>
            <person name="Janech M."/>
            <person name="Kroth P."/>
            <person name="Leese F."/>
            <person name="Lindquist E."/>
            <person name="Lyon B.R."/>
            <person name="Martin J."/>
            <person name="Mayer C."/>
            <person name="Parker M."/>
            <person name="Quesneville H."/>
            <person name="Raymond J."/>
            <person name="Uhlig C."/>
            <person name="Valentin K.U."/>
            <person name="Worden A.Z."/>
            <person name="Armbrust E.V."/>
            <person name="Bowler C."/>
            <person name="Green B."/>
            <person name="Moulton V."/>
            <person name="Van Oosterhout C."/>
            <person name="Grigoriev I."/>
        </authorList>
    </citation>
    <scope>NUCLEOTIDE SEQUENCE [LARGE SCALE GENOMIC DNA]</scope>
    <source>
        <strain evidence="3 4">CCMP1102</strain>
    </source>
</reference>
<evidence type="ECO:0000256" key="1">
    <source>
        <dbReference type="SAM" id="Coils"/>
    </source>
</evidence>
<evidence type="ECO:0000313" key="3">
    <source>
        <dbReference type="EMBL" id="OEU11013.1"/>
    </source>
</evidence>
<dbReference type="Proteomes" id="UP000095751">
    <property type="component" value="Unassembled WGS sequence"/>
</dbReference>
<feature type="compositionally biased region" description="Low complexity" evidence="2">
    <location>
        <begin position="68"/>
        <end position="80"/>
    </location>
</feature>
<proteinExistence type="predicted"/>
<feature type="region of interest" description="Disordered" evidence="2">
    <location>
        <begin position="61"/>
        <end position="169"/>
    </location>
</feature>
<gene>
    <name evidence="3" type="ORF">FRACYDRAFT_246115</name>
</gene>